<dbReference type="PANTHER" id="PTHR33877:SF2">
    <property type="entry name" value="OS07G0170200 PROTEIN"/>
    <property type="match status" value="1"/>
</dbReference>
<keyword evidence="2" id="KW-0378">Hydrolase</keyword>
<dbReference type="InterPro" id="IPR003615">
    <property type="entry name" value="HNH_nuc"/>
</dbReference>
<organism evidence="2 3">
    <name type="scientific">Echinicola strongylocentroti</name>
    <dbReference type="NCBI Taxonomy" id="1795355"/>
    <lineage>
        <taxon>Bacteria</taxon>
        <taxon>Pseudomonadati</taxon>
        <taxon>Bacteroidota</taxon>
        <taxon>Cytophagia</taxon>
        <taxon>Cytophagales</taxon>
        <taxon>Cyclobacteriaceae</taxon>
        <taxon>Echinicola</taxon>
    </lineage>
</organism>
<proteinExistence type="predicted"/>
<dbReference type="EMBL" id="CP030041">
    <property type="protein sequence ID" value="AWW31522.1"/>
    <property type="molecule type" value="Genomic_DNA"/>
</dbReference>
<dbReference type="GO" id="GO:0004519">
    <property type="term" value="F:endonuclease activity"/>
    <property type="evidence" value="ECO:0007669"/>
    <property type="project" value="UniProtKB-KW"/>
</dbReference>
<name>A0A2Z4IK64_9BACT</name>
<dbReference type="InterPro" id="IPR002711">
    <property type="entry name" value="HNH"/>
</dbReference>
<dbReference type="SMART" id="SM00507">
    <property type="entry name" value="HNHc"/>
    <property type="match status" value="1"/>
</dbReference>
<sequence>MEKKVLVLNLDHTPIAVVNVQKAMILTLLEKVSVLADYPLLSIRTIDREFKYPAVVRLDEYKNVPYRGVLLTRSNLFKRDDNECQYCGSPKHLTVDHVIPRSKGGKSSWTNLITACHRCNVQKGDKTPEEVGMLMRKKPFKPTLAYFLAEYAERNAEEWGPFLSSKAVEAG</sequence>
<evidence type="ECO:0000259" key="1">
    <source>
        <dbReference type="SMART" id="SM00507"/>
    </source>
</evidence>
<feature type="domain" description="HNH nuclease" evidence="1">
    <location>
        <begin position="71"/>
        <end position="121"/>
    </location>
</feature>
<reference evidence="2 3" key="1">
    <citation type="submission" date="2018-06" db="EMBL/GenBank/DDBJ databases">
        <title>Echinicola strongylocentroti sp. nov., isolated from a sea urchin Strongylocentrotus intermedius.</title>
        <authorList>
            <person name="Bae S.S."/>
        </authorList>
    </citation>
    <scope>NUCLEOTIDE SEQUENCE [LARGE SCALE GENOMIC DNA]</scope>
    <source>
        <strain evidence="2 3">MEBiC08714</strain>
    </source>
</reference>
<dbReference type="RefSeq" id="WP_112784897.1">
    <property type="nucleotide sequence ID" value="NZ_CP030041.1"/>
</dbReference>
<keyword evidence="3" id="KW-1185">Reference proteome</keyword>
<dbReference type="PANTHER" id="PTHR33877">
    <property type="entry name" value="SLL1193 PROTEIN"/>
    <property type="match status" value="1"/>
</dbReference>
<dbReference type="Gene3D" id="1.10.30.50">
    <property type="match status" value="1"/>
</dbReference>
<keyword evidence="2" id="KW-0540">Nuclease</keyword>
<dbReference type="AlphaFoldDB" id="A0A2Z4IK64"/>
<dbReference type="InterPro" id="IPR052892">
    <property type="entry name" value="NA-targeting_endonuclease"/>
</dbReference>
<keyword evidence="2" id="KW-0255">Endonuclease</keyword>
<dbReference type="GO" id="GO:0003676">
    <property type="term" value="F:nucleic acid binding"/>
    <property type="evidence" value="ECO:0007669"/>
    <property type="project" value="InterPro"/>
</dbReference>
<dbReference type="GO" id="GO:0008270">
    <property type="term" value="F:zinc ion binding"/>
    <property type="evidence" value="ECO:0007669"/>
    <property type="project" value="InterPro"/>
</dbReference>
<evidence type="ECO:0000313" key="3">
    <source>
        <dbReference type="Proteomes" id="UP000248688"/>
    </source>
</evidence>
<dbReference type="Proteomes" id="UP000248688">
    <property type="component" value="Chromosome"/>
</dbReference>
<accession>A0A2Z4IK64</accession>
<dbReference type="CDD" id="cd00085">
    <property type="entry name" value="HNHc"/>
    <property type="match status" value="1"/>
</dbReference>
<dbReference type="OrthoDB" id="9802901at2"/>
<dbReference type="KEGG" id="est:DN752_16090"/>
<dbReference type="Pfam" id="PF01844">
    <property type="entry name" value="HNH"/>
    <property type="match status" value="1"/>
</dbReference>
<gene>
    <name evidence="2" type="ORF">DN752_16090</name>
</gene>
<evidence type="ECO:0000313" key="2">
    <source>
        <dbReference type="EMBL" id="AWW31522.1"/>
    </source>
</evidence>
<protein>
    <submittedName>
        <fullName evidence="2">HNH endonuclease</fullName>
    </submittedName>
</protein>